<dbReference type="GO" id="GO:0005634">
    <property type="term" value="C:nucleus"/>
    <property type="evidence" value="ECO:0000318"/>
    <property type="project" value="GO_Central"/>
</dbReference>
<feature type="compositionally biased region" description="Basic and acidic residues" evidence="7">
    <location>
        <begin position="388"/>
        <end position="399"/>
    </location>
</feature>
<evidence type="ECO:0000313" key="9">
    <source>
        <dbReference type="EMBL" id="GAQ88890.1"/>
    </source>
</evidence>
<dbReference type="STRING" id="105231.A0A0U9I7U8"/>
<evidence type="ECO:0000256" key="3">
    <source>
        <dbReference type="ARBA" id="ARBA00022737"/>
    </source>
</evidence>
<evidence type="ECO:0000256" key="7">
    <source>
        <dbReference type="SAM" id="MobiDB-lite"/>
    </source>
</evidence>
<dbReference type="PROSITE" id="PS50176">
    <property type="entry name" value="ARM_REPEAT"/>
    <property type="match status" value="4"/>
</dbReference>
<dbReference type="InterPro" id="IPR011989">
    <property type="entry name" value="ARM-like"/>
</dbReference>
<dbReference type="PANTHER" id="PTHR23316">
    <property type="entry name" value="IMPORTIN ALPHA"/>
    <property type="match status" value="1"/>
</dbReference>
<dbReference type="FunFam" id="1.20.5.690:FF:000002">
    <property type="entry name" value="Importin subunit alpha"/>
    <property type="match status" value="1"/>
</dbReference>
<feature type="compositionally biased region" description="Basic and acidic residues" evidence="7">
    <location>
        <begin position="7"/>
        <end position="34"/>
    </location>
</feature>
<dbReference type="GO" id="GO:0006607">
    <property type="term" value="P:NLS-bearing protein import into nucleus"/>
    <property type="evidence" value="ECO:0000318"/>
    <property type="project" value="GO_Central"/>
</dbReference>
<dbReference type="Proteomes" id="UP000054558">
    <property type="component" value="Unassembled WGS sequence"/>
</dbReference>
<feature type="compositionally biased region" description="Basic and acidic residues" evidence="7">
    <location>
        <begin position="412"/>
        <end position="423"/>
    </location>
</feature>
<dbReference type="EMBL" id="DF237416">
    <property type="protein sequence ID" value="GAQ88890.1"/>
    <property type="molecule type" value="Genomic_DNA"/>
</dbReference>
<evidence type="ECO:0000256" key="1">
    <source>
        <dbReference type="ARBA" id="ARBA00010394"/>
    </source>
</evidence>
<organism evidence="9 10">
    <name type="scientific">Klebsormidium nitens</name>
    <name type="common">Green alga</name>
    <name type="synonym">Ulothrix nitens</name>
    <dbReference type="NCBI Taxonomy" id="105231"/>
    <lineage>
        <taxon>Eukaryota</taxon>
        <taxon>Viridiplantae</taxon>
        <taxon>Streptophyta</taxon>
        <taxon>Klebsormidiophyceae</taxon>
        <taxon>Klebsormidiales</taxon>
        <taxon>Klebsormidiaceae</taxon>
        <taxon>Klebsormidium</taxon>
    </lineage>
</organism>
<dbReference type="AlphaFoldDB" id="A0A0U9I7U8"/>
<dbReference type="GO" id="GO:0061608">
    <property type="term" value="F:nuclear import signal receptor activity"/>
    <property type="evidence" value="ECO:0000318"/>
    <property type="project" value="GO_Central"/>
</dbReference>
<keyword evidence="4" id="KW-0653">Protein transport</keyword>
<protein>
    <submittedName>
        <fullName evidence="9">Importin alpha isoform</fullName>
    </submittedName>
</protein>
<keyword evidence="10" id="KW-1185">Reference proteome</keyword>
<dbReference type="InterPro" id="IPR002652">
    <property type="entry name" value="Importin-a_IBB"/>
</dbReference>
<accession>A0A0U9I7U8</accession>
<feature type="repeat" description="ARM" evidence="5">
    <location>
        <begin position="158"/>
        <end position="200"/>
    </location>
</feature>
<keyword evidence="3" id="KW-0677">Repeat</keyword>
<dbReference type="InterPro" id="IPR036975">
    <property type="entry name" value="Importin-a_IBB_sf"/>
</dbReference>
<dbReference type="PROSITE" id="PS51214">
    <property type="entry name" value="IBB"/>
    <property type="match status" value="1"/>
</dbReference>
<evidence type="ECO:0000259" key="8">
    <source>
        <dbReference type="PROSITE" id="PS51214"/>
    </source>
</evidence>
<dbReference type="Gene3D" id="1.25.10.10">
    <property type="entry name" value="Leucine-rich Repeat Variant"/>
    <property type="match status" value="1"/>
</dbReference>
<evidence type="ECO:0000256" key="6">
    <source>
        <dbReference type="PROSITE-ProRule" id="PRU00561"/>
    </source>
</evidence>
<dbReference type="SUPFAM" id="SSF48371">
    <property type="entry name" value="ARM repeat"/>
    <property type="match status" value="1"/>
</dbReference>
<dbReference type="Pfam" id="PF00514">
    <property type="entry name" value="Arm"/>
    <property type="match status" value="6"/>
</dbReference>
<dbReference type="Pfam" id="PF01749">
    <property type="entry name" value="IBB"/>
    <property type="match status" value="1"/>
</dbReference>
<dbReference type="OMA" id="DHHALPC"/>
<feature type="repeat" description="ARM" evidence="5">
    <location>
        <begin position="115"/>
        <end position="158"/>
    </location>
</feature>
<keyword evidence="2 6" id="KW-0813">Transport</keyword>
<feature type="region of interest" description="Disordered" evidence="7">
    <location>
        <begin position="1"/>
        <end position="43"/>
    </location>
</feature>
<feature type="repeat" description="ARM" evidence="5">
    <location>
        <begin position="326"/>
        <end position="361"/>
    </location>
</feature>
<evidence type="ECO:0000256" key="4">
    <source>
        <dbReference type="ARBA" id="ARBA00022927"/>
    </source>
</evidence>
<dbReference type="InterPro" id="IPR016024">
    <property type="entry name" value="ARM-type_fold"/>
</dbReference>
<feature type="domain" description="IBB" evidence="8">
    <location>
        <begin position="1"/>
        <end position="60"/>
    </location>
</feature>
<comment type="similarity">
    <text evidence="1">Belongs to the importin alpha family.</text>
</comment>
<name>A0A0U9I7U8_KLENI</name>
<sequence length="431" mass="47212">MSLNPLRDARSEARKKAFKKAVDGDEARRKREDQMLSIRKSTRDENLLKKRNIGLQSQLDQTKGPTVDKKLESLPGLVQGVRSDDRNTQIEAVTQFRKLLSIERNPPIEEVIRAGVVPLFVEFLKRTDYPQLQFEAAWALTNIASGTSDHTKVVIDHGAVPIFVQLLSSPSDDVREQAVWALGNIAGDSPHCRDLVLGHGALNPLLAQLNEKSKVSMLRNATWTLSNFCRGKPQPNFEQSKPALPALERLIHTTDEEVLTDACWALSYLSDGTNDKIQAVIEAGVCRRLVELLLHPSASVLIPALRTIGNIVTGDDVQTQIIINNGALPCLLNLLTSNNKKSIKKEACWTISNITAGNKEQIQAVIDANIIPPLVPGVPGLHQAAVRPADDFGRPDRDSGPGGAGEHPQGGRGREGAGYDRGRQCLRAVHR</sequence>
<evidence type="ECO:0000256" key="5">
    <source>
        <dbReference type="PROSITE-ProRule" id="PRU00259"/>
    </source>
</evidence>
<feature type="compositionally biased region" description="Gly residues" evidence="7">
    <location>
        <begin position="400"/>
        <end position="411"/>
    </location>
</feature>
<dbReference type="SMART" id="SM00185">
    <property type="entry name" value="ARM"/>
    <property type="match status" value="6"/>
</dbReference>
<gene>
    <name evidence="9" type="ORF">KFL_004670070</name>
</gene>
<feature type="region of interest" description="Disordered" evidence="7">
    <location>
        <begin position="388"/>
        <end position="423"/>
    </location>
</feature>
<evidence type="ECO:0000313" key="10">
    <source>
        <dbReference type="Proteomes" id="UP000054558"/>
    </source>
</evidence>
<dbReference type="Gene3D" id="1.20.5.690">
    <property type="entry name" value="Importin-alpha, importin-beta-binding domain"/>
    <property type="match status" value="1"/>
</dbReference>
<dbReference type="GO" id="GO:0008139">
    <property type="term" value="F:nuclear localization sequence binding"/>
    <property type="evidence" value="ECO:0000318"/>
    <property type="project" value="GO_Central"/>
</dbReference>
<evidence type="ECO:0000256" key="2">
    <source>
        <dbReference type="ARBA" id="ARBA00022448"/>
    </source>
</evidence>
<reference evidence="9 10" key="1">
    <citation type="journal article" date="2014" name="Nat. Commun.">
        <title>Klebsormidium flaccidum genome reveals primary factors for plant terrestrial adaptation.</title>
        <authorList>
            <person name="Hori K."/>
            <person name="Maruyama F."/>
            <person name="Fujisawa T."/>
            <person name="Togashi T."/>
            <person name="Yamamoto N."/>
            <person name="Seo M."/>
            <person name="Sato S."/>
            <person name="Yamada T."/>
            <person name="Mori H."/>
            <person name="Tajima N."/>
            <person name="Moriyama T."/>
            <person name="Ikeuchi M."/>
            <person name="Watanabe M."/>
            <person name="Wada H."/>
            <person name="Kobayashi K."/>
            <person name="Saito M."/>
            <person name="Masuda T."/>
            <person name="Sasaki-Sekimoto Y."/>
            <person name="Mashiguchi K."/>
            <person name="Awai K."/>
            <person name="Shimojima M."/>
            <person name="Masuda S."/>
            <person name="Iwai M."/>
            <person name="Nobusawa T."/>
            <person name="Narise T."/>
            <person name="Kondo S."/>
            <person name="Saito H."/>
            <person name="Sato R."/>
            <person name="Murakawa M."/>
            <person name="Ihara Y."/>
            <person name="Oshima-Yamada Y."/>
            <person name="Ohtaka K."/>
            <person name="Satoh M."/>
            <person name="Sonobe K."/>
            <person name="Ishii M."/>
            <person name="Ohtani R."/>
            <person name="Kanamori-Sato M."/>
            <person name="Honoki R."/>
            <person name="Miyazaki D."/>
            <person name="Mochizuki H."/>
            <person name="Umetsu J."/>
            <person name="Higashi K."/>
            <person name="Shibata D."/>
            <person name="Kamiya Y."/>
            <person name="Sato N."/>
            <person name="Nakamura Y."/>
            <person name="Tabata S."/>
            <person name="Ida S."/>
            <person name="Kurokawa K."/>
            <person name="Ohta H."/>
        </authorList>
    </citation>
    <scope>NUCLEOTIDE SEQUENCE [LARGE SCALE GENOMIC DNA]</scope>
    <source>
        <strain evidence="9 10">NIES-2285</strain>
    </source>
</reference>
<proteinExistence type="inferred from homology"/>
<feature type="repeat" description="ARM" evidence="5">
    <location>
        <begin position="242"/>
        <end position="284"/>
    </location>
</feature>
<dbReference type="OrthoDB" id="29145at2759"/>
<dbReference type="InterPro" id="IPR000225">
    <property type="entry name" value="Armadillo"/>
</dbReference>